<dbReference type="OrthoDB" id="4158605at2"/>
<dbReference type="RefSeq" id="WP_132487244.1">
    <property type="nucleotide sequence ID" value="NZ_SMKW01000025.1"/>
</dbReference>
<reference evidence="1 2" key="1">
    <citation type="submission" date="2019-03" db="EMBL/GenBank/DDBJ databases">
        <title>Draft genome sequences of novel Actinobacteria.</title>
        <authorList>
            <person name="Sahin N."/>
            <person name="Ay H."/>
            <person name="Saygin H."/>
        </authorList>
    </citation>
    <scope>NUCLEOTIDE SEQUENCE [LARGE SCALE GENOMIC DNA]</scope>
    <source>
        <strain evidence="1 2">7K502</strain>
    </source>
</reference>
<organism evidence="1 2">
    <name type="scientific">Saccharopolyspora elongata</name>
    <dbReference type="NCBI Taxonomy" id="2530387"/>
    <lineage>
        <taxon>Bacteria</taxon>
        <taxon>Bacillati</taxon>
        <taxon>Actinomycetota</taxon>
        <taxon>Actinomycetes</taxon>
        <taxon>Pseudonocardiales</taxon>
        <taxon>Pseudonocardiaceae</taxon>
        <taxon>Saccharopolyspora</taxon>
    </lineage>
</organism>
<keyword evidence="2" id="KW-1185">Reference proteome</keyword>
<evidence type="ECO:0000313" key="1">
    <source>
        <dbReference type="EMBL" id="TDD49475.1"/>
    </source>
</evidence>
<dbReference type="AlphaFoldDB" id="A0A4R4YVN3"/>
<dbReference type="EMBL" id="SMKW01000025">
    <property type="protein sequence ID" value="TDD49475.1"/>
    <property type="molecule type" value="Genomic_DNA"/>
</dbReference>
<accession>A0A4R4YVN3</accession>
<name>A0A4R4YVN3_9PSEU</name>
<proteinExistence type="predicted"/>
<dbReference type="Proteomes" id="UP000294947">
    <property type="component" value="Unassembled WGS sequence"/>
</dbReference>
<gene>
    <name evidence="1" type="ORF">E1288_19950</name>
</gene>
<evidence type="ECO:0000313" key="2">
    <source>
        <dbReference type="Proteomes" id="UP000294947"/>
    </source>
</evidence>
<sequence length="249" mass="27835">MDDQDDLVEPLHVLCVLGTGMDFDVVEAAVRAFGGPFFSLDRESSEHEHDPRMPDAFEACLAQLTFTDDDWTAVDEHDSVAYVLAKGGQEHASFISERMLAVAAELFERCGATAIKSESSGLAHGRETWLALAEDAAEPDVLRQAWVKRPIYSGEVLHTCGMHLLGVPDVEVEAEGLLDENRLGEWVELIDGLAGYLLTEPRAAEIRDGEGFRLTEDSPRWLLRQQSCDRYDDEDIFFNPYGYWRLTPA</sequence>
<comment type="caution">
    <text evidence="1">The sequence shown here is derived from an EMBL/GenBank/DDBJ whole genome shotgun (WGS) entry which is preliminary data.</text>
</comment>
<protein>
    <recommendedName>
        <fullName evidence="3">DUF4261 domain-containing protein</fullName>
    </recommendedName>
</protein>
<evidence type="ECO:0008006" key="3">
    <source>
        <dbReference type="Google" id="ProtNLM"/>
    </source>
</evidence>